<gene>
    <name evidence="1" type="ORF">BDW59DRAFT_54949</name>
</gene>
<organism evidence="1 2">
    <name type="scientific">Aspergillus cavernicola</name>
    <dbReference type="NCBI Taxonomy" id="176166"/>
    <lineage>
        <taxon>Eukaryota</taxon>
        <taxon>Fungi</taxon>
        <taxon>Dikarya</taxon>
        <taxon>Ascomycota</taxon>
        <taxon>Pezizomycotina</taxon>
        <taxon>Eurotiomycetes</taxon>
        <taxon>Eurotiomycetidae</taxon>
        <taxon>Eurotiales</taxon>
        <taxon>Aspergillaceae</taxon>
        <taxon>Aspergillus</taxon>
        <taxon>Aspergillus subgen. Nidulantes</taxon>
    </lineage>
</organism>
<protein>
    <submittedName>
        <fullName evidence="1">Uncharacterized protein</fullName>
    </submittedName>
</protein>
<reference evidence="1 2" key="1">
    <citation type="submission" date="2024-07" db="EMBL/GenBank/DDBJ databases">
        <title>Section-level genome sequencing and comparative genomics of Aspergillus sections Usti and Cavernicolus.</title>
        <authorList>
            <consortium name="Lawrence Berkeley National Laboratory"/>
            <person name="Nybo J.L."/>
            <person name="Vesth T.C."/>
            <person name="Theobald S."/>
            <person name="Frisvad J.C."/>
            <person name="Larsen T.O."/>
            <person name="Kjaerboelling I."/>
            <person name="Rothschild-Mancinelli K."/>
            <person name="Lyhne E.K."/>
            <person name="Kogle M.E."/>
            <person name="Barry K."/>
            <person name="Clum A."/>
            <person name="Na H."/>
            <person name="Ledsgaard L."/>
            <person name="Lin J."/>
            <person name="Lipzen A."/>
            <person name="Kuo A."/>
            <person name="Riley R."/>
            <person name="Mondo S."/>
            <person name="LaButti K."/>
            <person name="Haridas S."/>
            <person name="Pangalinan J."/>
            <person name="Salamov A.A."/>
            <person name="Simmons B.A."/>
            <person name="Magnuson J.K."/>
            <person name="Chen J."/>
            <person name="Drula E."/>
            <person name="Henrissat B."/>
            <person name="Wiebenga A."/>
            <person name="Lubbers R.J."/>
            <person name="Gomes A.C."/>
            <person name="Makela M.R."/>
            <person name="Stajich J."/>
            <person name="Grigoriev I.V."/>
            <person name="Mortensen U.H."/>
            <person name="De vries R.P."/>
            <person name="Baker S.E."/>
            <person name="Andersen M.R."/>
        </authorList>
    </citation>
    <scope>NUCLEOTIDE SEQUENCE [LARGE SCALE GENOMIC DNA]</scope>
    <source>
        <strain evidence="1 2">CBS 600.67</strain>
    </source>
</reference>
<sequence length="66" mass="7520">MSDGIRLSQTVILLFGALGLFPLRLSHQLRDVYRLLVPMAVSCPPHAPVRTSLPKYFCPSWQTMRH</sequence>
<dbReference type="Proteomes" id="UP001610335">
    <property type="component" value="Unassembled WGS sequence"/>
</dbReference>
<dbReference type="EMBL" id="JBFXLS010000023">
    <property type="protein sequence ID" value="KAL2827831.1"/>
    <property type="molecule type" value="Genomic_DNA"/>
</dbReference>
<name>A0ABR4IJA6_9EURO</name>
<proteinExistence type="predicted"/>
<comment type="caution">
    <text evidence="1">The sequence shown here is derived from an EMBL/GenBank/DDBJ whole genome shotgun (WGS) entry which is preliminary data.</text>
</comment>
<evidence type="ECO:0000313" key="2">
    <source>
        <dbReference type="Proteomes" id="UP001610335"/>
    </source>
</evidence>
<accession>A0ABR4IJA6</accession>
<keyword evidence="2" id="KW-1185">Reference proteome</keyword>
<evidence type="ECO:0000313" key="1">
    <source>
        <dbReference type="EMBL" id="KAL2827831.1"/>
    </source>
</evidence>